<dbReference type="RefSeq" id="WP_183884632.1">
    <property type="nucleotide sequence ID" value="NZ_JACHCE010000010.1"/>
</dbReference>
<dbReference type="InterPro" id="IPR041527">
    <property type="entry name" value="YhcG_N"/>
</dbReference>
<gene>
    <name evidence="3" type="ORF">HDE68_004773</name>
</gene>
<reference evidence="3 4" key="1">
    <citation type="submission" date="2020-08" db="EMBL/GenBank/DDBJ databases">
        <title>Genomic Encyclopedia of Type Strains, Phase IV (KMG-V): Genome sequencing to study the core and pangenomes of soil and plant-associated prokaryotes.</title>
        <authorList>
            <person name="Whitman W."/>
        </authorList>
    </citation>
    <scope>NUCLEOTIDE SEQUENCE [LARGE SCALE GENOMIC DNA]</scope>
    <source>
        <strain evidence="3 4">S3M1</strain>
    </source>
</reference>
<dbReference type="InterPro" id="IPR053148">
    <property type="entry name" value="PD-DEXK-like_domain"/>
</dbReference>
<evidence type="ECO:0000313" key="3">
    <source>
        <dbReference type="EMBL" id="MBB5638838.1"/>
    </source>
</evidence>
<dbReference type="EMBL" id="JACHCE010000010">
    <property type="protein sequence ID" value="MBB5638838.1"/>
    <property type="molecule type" value="Genomic_DNA"/>
</dbReference>
<dbReference type="Gene3D" id="3.40.1350.10">
    <property type="match status" value="1"/>
</dbReference>
<feature type="domain" description="YhcG N-terminal" evidence="2">
    <location>
        <begin position="14"/>
        <end position="148"/>
    </location>
</feature>
<proteinExistence type="predicted"/>
<dbReference type="AlphaFoldDB" id="A0A7W8ZRE3"/>
<organism evidence="3 4">
    <name type="scientific">Pedobacter cryoconitis</name>
    <dbReference type="NCBI Taxonomy" id="188932"/>
    <lineage>
        <taxon>Bacteria</taxon>
        <taxon>Pseudomonadati</taxon>
        <taxon>Bacteroidota</taxon>
        <taxon>Sphingobacteriia</taxon>
        <taxon>Sphingobacteriales</taxon>
        <taxon>Sphingobacteriaceae</taxon>
        <taxon>Pedobacter</taxon>
    </lineage>
</organism>
<dbReference type="PANTHER" id="PTHR30547:SF0">
    <property type="entry name" value="BLR8175 PROTEIN"/>
    <property type="match status" value="1"/>
</dbReference>
<dbReference type="GO" id="GO:0004519">
    <property type="term" value="F:endonuclease activity"/>
    <property type="evidence" value="ECO:0007669"/>
    <property type="project" value="UniProtKB-KW"/>
</dbReference>
<dbReference type="InterPro" id="IPR009362">
    <property type="entry name" value="YhcG_C"/>
</dbReference>
<evidence type="ECO:0000313" key="4">
    <source>
        <dbReference type="Proteomes" id="UP000537204"/>
    </source>
</evidence>
<keyword evidence="3" id="KW-0255">Endonuclease</keyword>
<evidence type="ECO:0000259" key="1">
    <source>
        <dbReference type="Pfam" id="PF06250"/>
    </source>
</evidence>
<protein>
    <submittedName>
        <fullName evidence="3">Putative nuclease of restriction endonuclease-like (RecB) superfamily</fullName>
    </submittedName>
</protein>
<keyword evidence="3" id="KW-0378">Hydrolase</keyword>
<accession>A0A7W8ZRE3</accession>
<dbReference type="GO" id="GO:0003676">
    <property type="term" value="F:nucleic acid binding"/>
    <property type="evidence" value="ECO:0007669"/>
    <property type="project" value="InterPro"/>
</dbReference>
<name>A0A7W8ZRE3_9SPHI</name>
<keyword evidence="3" id="KW-0540">Nuclease</keyword>
<dbReference type="Pfam" id="PF06250">
    <property type="entry name" value="YhcG_C"/>
    <property type="match status" value="1"/>
</dbReference>
<dbReference type="InterPro" id="IPR011856">
    <property type="entry name" value="tRNA_endonuc-like_dom_sf"/>
</dbReference>
<sequence>MSIIPDNYHQTLTELKKRISQAQYKSLLAVNQELILLYLDIGKILSGKLKSGWGDSIVDNLASDIQAEYFGLKGFSSRNLRRMRLVYEYTKGDTFWTQLVSKMPWGHTNLIFAKIKDKQQRIFYLQMCIERGWSRSILEEEIKFDSYSKQENFQNNFPKTLNELHLSLHRLEFRDEYNLSFLELEDTHTEKQLENAMIENITKTLGQFGNNFAFMGRQFRLELDEKEYFIDLLFYHRKLKLMVALELKTTEFKPEHSQQLNWYLHLLDKTVRYPEDNPSIGILLCKSKSKLTVEYALELISKPMGVATYKYRQLPKDIARYLPTEEDFNRIIGDI</sequence>
<evidence type="ECO:0000259" key="2">
    <source>
        <dbReference type="Pfam" id="PF17761"/>
    </source>
</evidence>
<dbReference type="Proteomes" id="UP000537204">
    <property type="component" value="Unassembled WGS sequence"/>
</dbReference>
<dbReference type="PANTHER" id="PTHR30547">
    <property type="entry name" value="UNCHARACTERIZED PROTEIN YHCG-RELATED"/>
    <property type="match status" value="1"/>
</dbReference>
<dbReference type="Pfam" id="PF17761">
    <property type="entry name" value="DUF1016_N"/>
    <property type="match status" value="1"/>
</dbReference>
<feature type="domain" description="YhcG PDDEXK nuclease" evidence="1">
    <location>
        <begin position="173"/>
        <end position="319"/>
    </location>
</feature>
<comment type="caution">
    <text evidence="3">The sequence shown here is derived from an EMBL/GenBank/DDBJ whole genome shotgun (WGS) entry which is preliminary data.</text>
</comment>